<gene>
    <name evidence="1" type="ORF">GTHE00462_LOCUS36162</name>
</gene>
<dbReference type="EMBL" id="HBKN01046301">
    <property type="protein sequence ID" value="CAE2335971.1"/>
    <property type="molecule type" value="Transcribed_RNA"/>
</dbReference>
<evidence type="ECO:0000313" key="1">
    <source>
        <dbReference type="EMBL" id="CAE2335971.1"/>
    </source>
</evidence>
<name>A0A7S4UC82_GUITH</name>
<protein>
    <submittedName>
        <fullName evidence="1">Uncharacterized protein</fullName>
    </submittedName>
</protein>
<accession>A0A7S4UC82</accession>
<proteinExistence type="predicted"/>
<organism evidence="1">
    <name type="scientific">Guillardia theta</name>
    <name type="common">Cryptophyte</name>
    <name type="synonym">Cryptomonas phi</name>
    <dbReference type="NCBI Taxonomy" id="55529"/>
    <lineage>
        <taxon>Eukaryota</taxon>
        <taxon>Cryptophyceae</taxon>
        <taxon>Pyrenomonadales</taxon>
        <taxon>Geminigeraceae</taxon>
        <taxon>Guillardia</taxon>
    </lineage>
</organism>
<reference evidence="1" key="1">
    <citation type="submission" date="2021-01" db="EMBL/GenBank/DDBJ databases">
        <authorList>
            <person name="Corre E."/>
            <person name="Pelletier E."/>
            <person name="Niang G."/>
            <person name="Scheremetjew M."/>
            <person name="Finn R."/>
            <person name="Kale V."/>
            <person name="Holt S."/>
            <person name="Cochrane G."/>
            <person name="Meng A."/>
            <person name="Brown T."/>
            <person name="Cohen L."/>
        </authorList>
    </citation>
    <scope>NUCLEOTIDE SEQUENCE</scope>
    <source>
        <strain evidence="1">CCMP 2712</strain>
    </source>
</reference>
<sequence length="316" mass="33901">MAWAPAPASSPSSLSLLTAPACSPSSPSRLAGLRIARQDPKGVTCLQCSEGCERRQVLQGIGASVLSWALTSAAPSFAAVKDDVTEKVEKIPLEVLAAMAGGSAKEYEEVKGSFTPQQPLEGIELELFRLYKYATTKMDGSGDPRTSLRTVFLSKVGDSLFKYAEDNGIKPKVYDARGDGLTNGGKGGVLKGLRVLMEGLKKQGLIEDFNIDTSTHEEIQWQQANPSSITLTTKKPVGLAAATAMQAEKDRLSISLPLAFVTGYLKQCKVIATAEEVLSGDEEKLTLNLNWAGKARLASSVERRVNDKFNAARSYK</sequence>
<dbReference type="AlphaFoldDB" id="A0A7S4UC82"/>